<keyword evidence="3" id="KW-1185">Reference proteome</keyword>
<protein>
    <submittedName>
        <fullName evidence="2">Uncharacterized protein</fullName>
    </submittedName>
</protein>
<accession>A0AAE0XV58</accession>
<gene>
    <name evidence="2" type="ORF">RRG08_006852</name>
</gene>
<evidence type="ECO:0000313" key="2">
    <source>
        <dbReference type="EMBL" id="KAK3714114.1"/>
    </source>
</evidence>
<dbReference type="EMBL" id="JAWDGP010007547">
    <property type="protein sequence ID" value="KAK3714114.1"/>
    <property type="molecule type" value="Genomic_DNA"/>
</dbReference>
<feature type="region of interest" description="Disordered" evidence="1">
    <location>
        <begin position="28"/>
        <end position="49"/>
    </location>
</feature>
<evidence type="ECO:0000256" key="1">
    <source>
        <dbReference type="SAM" id="MobiDB-lite"/>
    </source>
</evidence>
<sequence length="68" mass="7889">MGLCYASFKIICEPCVNMSSMIPASLHHESTDIARPDRKPDQRRLRTGTSRYPTRVGHSFWRIRSMHV</sequence>
<organism evidence="2 3">
    <name type="scientific">Elysia crispata</name>
    <name type="common">lettuce slug</name>
    <dbReference type="NCBI Taxonomy" id="231223"/>
    <lineage>
        <taxon>Eukaryota</taxon>
        <taxon>Metazoa</taxon>
        <taxon>Spiralia</taxon>
        <taxon>Lophotrochozoa</taxon>
        <taxon>Mollusca</taxon>
        <taxon>Gastropoda</taxon>
        <taxon>Heterobranchia</taxon>
        <taxon>Euthyneura</taxon>
        <taxon>Panpulmonata</taxon>
        <taxon>Sacoglossa</taxon>
        <taxon>Placobranchoidea</taxon>
        <taxon>Plakobranchidae</taxon>
        <taxon>Elysia</taxon>
    </lineage>
</organism>
<name>A0AAE0XV58_9GAST</name>
<reference evidence="2" key="1">
    <citation type="journal article" date="2023" name="G3 (Bethesda)">
        <title>A reference genome for the long-term kleptoplast-retaining sea slug Elysia crispata morphotype clarki.</title>
        <authorList>
            <person name="Eastman K.E."/>
            <person name="Pendleton A.L."/>
            <person name="Shaikh M.A."/>
            <person name="Suttiyut T."/>
            <person name="Ogas R."/>
            <person name="Tomko P."/>
            <person name="Gavelis G."/>
            <person name="Widhalm J.R."/>
            <person name="Wisecaver J.H."/>
        </authorList>
    </citation>
    <scope>NUCLEOTIDE SEQUENCE</scope>
    <source>
        <strain evidence="2">ECLA1</strain>
    </source>
</reference>
<proteinExistence type="predicted"/>
<dbReference type="Proteomes" id="UP001283361">
    <property type="component" value="Unassembled WGS sequence"/>
</dbReference>
<comment type="caution">
    <text evidence="2">The sequence shown here is derived from an EMBL/GenBank/DDBJ whole genome shotgun (WGS) entry which is preliminary data.</text>
</comment>
<feature type="compositionally biased region" description="Basic and acidic residues" evidence="1">
    <location>
        <begin position="28"/>
        <end position="44"/>
    </location>
</feature>
<dbReference type="AlphaFoldDB" id="A0AAE0XV58"/>
<evidence type="ECO:0000313" key="3">
    <source>
        <dbReference type="Proteomes" id="UP001283361"/>
    </source>
</evidence>